<comment type="catalytic activity">
    <reaction evidence="13 14">
        <text>tRNA(Ala) + L-alanine + ATP = L-alanyl-tRNA(Ala) + AMP + diphosphate</text>
        <dbReference type="Rhea" id="RHEA:12540"/>
        <dbReference type="Rhea" id="RHEA-COMP:9657"/>
        <dbReference type="Rhea" id="RHEA-COMP:9923"/>
        <dbReference type="ChEBI" id="CHEBI:30616"/>
        <dbReference type="ChEBI" id="CHEBI:33019"/>
        <dbReference type="ChEBI" id="CHEBI:57972"/>
        <dbReference type="ChEBI" id="CHEBI:78442"/>
        <dbReference type="ChEBI" id="CHEBI:78497"/>
        <dbReference type="ChEBI" id="CHEBI:456215"/>
        <dbReference type="EC" id="6.1.1.7"/>
    </reaction>
</comment>
<keyword evidence="6 14" id="KW-0547">Nucleotide-binding</keyword>
<evidence type="ECO:0000256" key="13">
    <source>
        <dbReference type="ARBA" id="ARBA00048300"/>
    </source>
</evidence>
<protein>
    <recommendedName>
        <fullName evidence="14">Alanine--tRNA ligase</fullName>
        <ecNumber evidence="14">6.1.1.7</ecNumber>
    </recommendedName>
    <alternativeName>
        <fullName evidence="14">Alanyl-tRNA synthetase</fullName>
        <shortName evidence="14">AlaRS</shortName>
    </alternativeName>
</protein>
<keyword evidence="18" id="KW-1185">Reference proteome</keyword>
<keyword evidence="8 14" id="KW-0067">ATP-binding</keyword>
<dbReference type="Gene3D" id="3.30.930.10">
    <property type="entry name" value="Bira Bifunctional Protein, Domain 2"/>
    <property type="match status" value="1"/>
</dbReference>
<evidence type="ECO:0000313" key="17">
    <source>
        <dbReference type="EMBL" id="QSQ10014.1"/>
    </source>
</evidence>
<keyword evidence="3 14" id="KW-0820">tRNA-binding</keyword>
<dbReference type="InterPro" id="IPR018164">
    <property type="entry name" value="Ala-tRNA-synth_IIc_N"/>
</dbReference>
<dbReference type="Pfam" id="PF07973">
    <property type="entry name" value="tRNA_SAD"/>
    <property type="match status" value="1"/>
</dbReference>
<evidence type="ECO:0000256" key="1">
    <source>
        <dbReference type="ARBA" id="ARBA00004496"/>
    </source>
</evidence>
<dbReference type="AlphaFoldDB" id="A0A8A0RPZ8"/>
<dbReference type="FunFam" id="2.40.30.130:FF:000001">
    <property type="entry name" value="Alanine--tRNA ligase"/>
    <property type="match status" value="1"/>
</dbReference>
<dbReference type="PANTHER" id="PTHR11777:SF9">
    <property type="entry name" value="ALANINE--TRNA LIGASE, CYTOPLASMIC"/>
    <property type="match status" value="1"/>
</dbReference>
<dbReference type="FunFam" id="3.30.930.10:FF:000004">
    <property type="entry name" value="Alanine--tRNA ligase"/>
    <property type="match status" value="1"/>
</dbReference>
<dbReference type="GO" id="GO:0004813">
    <property type="term" value="F:alanine-tRNA ligase activity"/>
    <property type="evidence" value="ECO:0007669"/>
    <property type="project" value="UniProtKB-UniRule"/>
</dbReference>
<feature type="domain" description="Alanyl-transfer RNA synthetases family profile" evidence="16">
    <location>
        <begin position="6"/>
        <end position="718"/>
    </location>
</feature>
<sequence>MIKNKMSSQEIREKFLEFFESKGHTRVPSSPLVPHGDPTLLFTNAGMVQFKDVFLGAKKLPYTRAVTAQKCVRAGGKHNDLESVGKTARHHTFFEMLGNFSFGDYFKREAIAYAWEFLTEVLGLPKDKLWVTIYLDDEEAFQLWQEVTGIPAHRIVRLGEKDNFWSMGDTGPCGPCSEIFIDRGEEERCDAPECGIGKCDCDRWRELWNLVFMQFNRDEKGNLTPLPKPSIDTGMGLERMATVMQGVYSNYDTDLLRPIISSVEEKTGQRYFGDERGFPFRVIADHIRACTFLISDGVLPSNEGRGYVLRRILRRAVRFCKVLGLERPFLYELVPTVVSLMGDAYPEIVNMQEYVQKAIKAEEEKFLETLNEGIKLVYGIINDLKNKGATIINGEDVFRLYDTYGFPLDLTEDIANEHGLKVDRDGFNRAMDRQREKAKAARLETLRDGLSEIAKEQLDEIPPTVFTGYNNLVDTGRVVALIHDGELVDTFNNKGEIQIVLDKTPFYGESGGQVGDTGYLEDDEVFMRVENTIKTPDGKIIHIGVTEKGTISLNQELKARVHQEKRRATARNHTATHLLHKALKEVLGEHVKQSGSLVEPDRLRFDFSHFTGLTNEEIKRVEDIVNTKILENLPVEIYLTTAQKAIQEGAVALFGEKYGETVRVVKIGDFSKELCGGTHVNRTGELGLFKIIGEGSIGAGLRRIEAVTGKGVLNELSKIERQLDVISDILKVKPEDIENRVKELLENIKLRERELSSLQSQLSNIKINELVKNAERINGSAIICAKVDALNMDNLREMADIAKGKIDSGVIILGSVIEDRVNFVVMVSDDLIKKNIHAGKIVKEVAAAVGGGGGGRENMAQAGGKDIQKINSALEKGKELVKALLG</sequence>
<dbReference type="SUPFAM" id="SSF55681">
    <property type="entry name" value="Class II aaRS and biotin synthetases"/>
    <property type="match status" value="1"/>
</dbReference>
<dbReference type="InterPro" id="IPR002318">
    <property type="entry name" value="Ala-tRNA-lgiase_IIc"/>
</dbReference>
<dbReference type="GO" id="GO:0002161">
    <property type="term" value="F:aminoacyl-tRNA deacylase activity"/>
    <property type="evidence" value="ECO:0007669"/>
    <property type="project" value="TreeGrafter"/>
</dbReference>
<dbReference type="InterPro" id="IPR023033">
    <property type="entry name" value="Ala_tRNA_ligase_euk/bac"/>
</dbReference>
<feature type="coiled-coil region" evidence="15">
    <location>
        <begin position="741"/>
        <end position="768"/>
    </location>
</feature>
<dbReference type="GO" id="GO:0008270">
    <property type="term" value="F:zinc ion binding"/>
    <property type="evidence" value="ECO:0007669"/>
    <property type="project" value="UniProtKB-UniRule"/>
</dbReference>
<feature type="binding site" evidence="14">
    <location>
        <position position="675"/>
    </location>
    <ligand>
        <name>Zn(2+)</name>
        <dbReference type="ChEBI" id="CHEBI:29105"/>
    </ligand>
</feature>
<accession>A0A8A0RPZ8</accession>
<dbReference type="FunFam" id="3.10.310.40:FF:000001">
    <property type="entry name" value="Alanine--tRNA ligase"/>
    <property type="match status" value="1"/>
</dbReference>
<evidence type="ECO:0000256" key="11">
    <source>
        <dbReference type="ARBA" id="ARBA00023146"/>
    </source>
</evidence>
<dbReference type="Proteomes" id="UP000662904">
    <property type="component" value="Chromosome"/>
</dbReference>
<dbReference type="InterPro" id="IPR012947">
    <property type="entry name" value="tRNA_SAD"/>
</dbReference>
<evidence type="ECO:0000256" key="9">
    <source>
        <dbReference type="ARBA" id="ARBA00022884"/>
    </source>
</evidence>
<dbReference type="GO" id="GO:0016740">
    <property type="term" value="F:transferase activity"/>
    <property type="evidence" value="ECO:0007669"/>
    <property type="project" value="UniProtKB-ARBA"/>
</dbReference>
<gene>
    <name evidence="14 17" type="primary">alaS</name>
    <name evidence="17" type="ORF">H0A61_02406</name>
</gene>
<feature type="binding site" evidence="14">
    <location>
        <position position="577"/>
    </location>
    <ligand>
        <name>Zn(2+)</name>
        <dbReference type="ChEBI" id="CHEBI:29105"/>
    </ligand>
</feature>
<dbReference type="GO" id="GO:0005524">
    <property type="term" value="F:ATP binding"/>
    <property type="evidence" value="ECO:0007669"/>
    <property type="project" value="UniProtKB-UniRule"/>
</dbReference>
<dbReference type="EC" id="6.1.1.7" evidence="14"/>
<comment type="domain">
    <text evidence="14">Consists of three domains; the N-terminal catalytic domain, the editing domain and the C-terminal C-Ala domain. The editing domain removes incorrectly charged amino acids, while the C-Ala domain, along with tRNA(Ala), serves as a bridge to cooperatively bring together the editing and aminoacylation centers thus stimulating deacylation of misacylated tRNAs.</text>
</comment>
<evidence type="ECO:0000256" key="14">
    <source>
        <dbReference type="HAMAP-Rule" id="MF_00036"/>
    </source>
</evidence>
<dbReference type="PROSITE" id="PS50860">
    <property type="entry name" value="AA_TRNA_LIGASE_II_ALA"/>
    <property type="match status" value="1"/>
</dbReference>
<evidence type="ECO:0000259" key="16">
    <source>
        <dbReference type="PROSITE" id="PS50860"/>
    </source>
</evidence>
<dbReference type="Pfam" id="PF02272">
    <property type="entry name" value="DHHA1"/>
    <property type="match status" value="1"/>
</dbReference>
<keyword evidence="14" id="KW-0963">Cytoplasm</keyword>
<comment type="cofactor">
    <cofactor evidence="14">
        <name>Zn(2+)</name>
        <dbReference type="ChEBI" id="CHEBI:29105"/>
    </cofactor>
    <text evidence="14">Binds 1 zinc ion per subunit.</text>
</comment>
<dbReference type="NCBIfam" id="TIGR00344">
    <property type="entry name" value="alaS"/>
    <property type="match status" value="1"/>
</dbReference>
<dbReference type="EMBL" id="CP059066">
    <property type="protein sequence ID" value="QSQ10014.1"/>
    <property type="molecule type" value="Genomic_DNA"/>
</dbReference>
<organism evidence="17 18">
    <name type="scientific">Koleobacter methoxysyntrophicus</name>
    <dbReference type="NCBI Taxonomy" id="2751313"/>
    <lineage>
        <taxon>Bacteria</taxon>
        <taxon>Bacillati</taxon>
        <taxon>Bacillota</taxon>
        <taxon>Clostridia</taxon>
        <taxon>Koleobacterales</taxon>
        <taxon>Koleobacteraceae</taxon>
        <taxon>Koleobacter</taxon>
    </lineage>
</organism>
<dbReference type="Gene3D" id="2.40.30.130">
    <property type="match status" value="1"/>
</dbReference>
<evidence type="ECO:0000256" key="4">
    <source>
        <dbReference type="ARBA" id="ARBA00022598"/>
    </source>
</evidence>
<dbReference type="HAMAP" id="MF_00036_B">
    <property type="entry name" value="Ala_tRNA_synth_B"/>
    <property type="match status" value="1"/>
</dbReference>
<reference evidence="17" key="1">
    <citation type="submission" date="2020-07" db="EMBL/GenBank/DDBJ databases">
        <title>Koleobacter methoxysyntrophicus gen. nov., sp. nov., a novel anaerobic bacterium isolated from deep subsurface oil field and proposal of Koleobacterales ord. nov. in the phylum Firmicutes.</title>
        <authorList>
            <person name="Sakamoto S."/>
            <person name="Tamaki H."/>
        </authorList>
    </citation>
    <scope>NUCLEOTIDE SEQUENCE</scope>
    <source>
        <strain evidence="17">NRmbB1</strain>
    </source>
</reference>
<evidence type="ECO:0000256" key="5">
    <source>
        <dbReference type="ARBA" id="ARBA00022723"/>
    </source>
</evidence>
<feature type="binding site" evidence="14">
    <location>
        <position position="573"/>
    </location>
    <ligand>
        <name>Zn(2+)</name>
        <dbReference type="ChEBI" id="CHEBI:29105"/>
    </ligand>
</feature>
<keyword evidence="15" id="KW-0175">Coiled coil</keyword>
<keyword evidence="11 14" id="KW-0030">Aminoacyl-tRNA synthetase</keyword>
<dbReference type="Pfam" id="PF01411">
    <property type="entry name" value="tRNA-synt_2c"/>
    <property type="match status" value="1"/>
</dbReference>
<dbReference type="Gene3D" id="6.10.250.550">
    <property type="match status" value="1"/>
</dbReference>
<dbReference type="SUPFAM" id="SSF55186">
    <property type="entry name" value="ThrRS/AlaRS common domain"/>
    <property type="match status" value="1"/>
</dbReference>
<dbReference type="GO" id="GO:0005829">
    <property type="term" value="C:cytosol"/>
    <property type="evidence" value="ECO:0007669"/>
    <property type="project" value="TreeGrafter"/>
</dbReference>
<feature type="binding site" evidence="14">
    <location>
        <position position="679"/>
    </location>
    <ligand>
        <name>Zn(2+)</name>
        <dbReference type="ChEBI" id="CHEBI:29105"/>
    </ligand>
</feature>
<comment type="subcellular location">
    <subcellularLocation>
        <location evidence="1 14">Cytoplasm</location>
    </subcellularLocation>
</comment>
<dbReference type="InterPro" id="IPR018165">
    <property type="entry name" value="Ala-tRNA-synth_IIc_core"/>
</dbReference>
<evidence type="ECO:0000256" key="15">
    <source>
        <dbReference type="SAM" id="Coils"/>
    </source>
</evidence>
<dbReference type="GO" id="GO:0006419">
    <property type="term" value="P:alanyl-tRNA aminoacylation"/>
    <property type="evidence" value="ECO:0007669"/>
    <property type="project" value="UniProtKB-UniRule"/>
</dbReference>
<dbReference type="SMART" id="SM00863">
    <property type="entry name" value="tRNA_SAD"/>
    <property type="match status" value="1"/>
</dbReference>
<keyword evidence="10 14" id="KW-0648">Protein biosynthesis</keyword>
<dbReference type="Gene3D" id="3.30.54.20">
    <property type="match status" value="1"/>
</dbReference>
<dbReference type="FunFam" id="3.30.54.20:FF:000001">
    <property type="entry name" value="Alanine--tRNA ligase"/>
    <property type="match status" value="1"/>
</dbReference>
<dbReference type="SUPFAM" id="SSF50447">
    <property type="entry name" value="Translation proteins"/>
    <property type="match status" value="1"/>
</dbReference>
<dbReference type="Gene3D" id="3.10.310.40">
    <property type="match status" value="1"/>
</dbReference>
<proteinExistence type="inferred from homology"/>
<evidence type="ECO:0000313" key="18">
    <source>
        <dbReference type="Proteomes" id="UP000662904"/>
    </source>
</evidence>
<evidence type="ECO:0000256" key="2">
    <source>
        <dbReference type="ARBA" id="ARBA00008226"/>
    </source>
</evidence>
<keyword evidence="4 14" id="KW-0436">Ligase</keyword>
<evidence type="ECO:0000256" key="6">
    <source>
        <dbReference type="ARBA" id="ARBA00022741"/>
    </source>
</evidence>
<name>A0A8A0RPZ8_9FIRM</name>
<dbReference type="InterPro" id="IPR009000">
    <property type="entry name" value="Transl_B-barrel_sf"/>
</dbReference>
<dbReference type="PRINTS" id="PR00980">
    <property type="entry name" value="TRNASYNTHALA"/>
</dbReference>
<comment type="similarity">
    <text evidence="2 14">Belongs to the class-II aminoacyl-tRNA synthetase family.</text>
</comment>
<dbReference type="InterPro" id="IPR018163">
    <property type="entry name" value="Thr/Ala-tRNA-synth_IIc_edit"/>
</dbReference>
<keyword evidence="5 14" id="KW-0479">Metal-binding</keyword>
<dbReference type="InterPro" id="IPR045864">
    <property type="entry name" value="aa-tRNA-synth_II/BPL/LPL"/>
</dbReference>
<dbReference type="SUPFAM" id="SSF101353">
    <property type="entry name" value="Putative anticodon-binding domain of alanyl-tRNA synthetase (AlaRS)"/>
    <property type="match status" value="1"/>
</dbReference>
<evidence type="ECO:0000256" key="12">
    <source>
        <dbReference type="ARBA" id="ARBA00024779"/>
    </source>
</evidence>
<dbReference type="GO" id="GO:0000049">
    <property type="term" value="F:tRNA binding"/>
    <property type="evidence" value="ECO:0007669"/>
    <property type="project" value="UniProtKB-KW"/>
</dbReference>
<evidence type="ECO:0000256" key="3">
    <source>
        <dbReference type="ARBA" id="ARBA00022555"/>
    </source>
</evidence>
<dbReference type="CDD" id="cd00673">
    <property type="entry name" value="AlaRS_core"/>
    <property type="match status" value="1"/>
</dbReference>
<dbReference type="KEGG" id="kme:H0A61_02406"/>
<evidence type="ECO:0000256" key="7">
    <source>
        <dbReference type="ARBA" id="ARBA00022833"/>
    </source>
</evidence>
<dbReference type="InterPro" id="IPR050058">
    <property type="entry name" value="Ala-tRNA_ligase"/>
</dbReference>
<dbReference type="Gene3D" id="3.30.980.10">
    <property type="entry name" value="Threonyl-trna Synthetase, Chain A, domain 2"/>
    <property type="match status" value="1"/>
</dbReference>
<keyword evidence="7 14" id="KW-0862">Zinc</keyword>
<keyword evidence="9 14" id="KW-0694">RNA-binding</keyword>
<dbReference type="PANTHER" id="PTHR11777">
    <property type="entry name" value="ALANYL-TRNA SYNTHETASE"/>
    <property type="match status" value="1"/>
</dbReference>
<dbReference type="InterPro" id="IPR018162">
    <property type="entry name" value="Ala-tRNA-ligase_IIc_anticod-bd"/>
</dbReference>
<comment type="function">
    <text evidence="12 14">Catalyzes the attachment of alanine to tRNA(Ala) in a two-step reaction: alanine is first activated by ATP to form Ala-AMP and then transferred to the acceptor end of tRNA(Ala). Also edits incorrectly charged Ser-tRNA(Ala) and Gly-tRNA(Ala) via its editing domain.</text>
</comment>
<evidence type="ECO:0000256" key="10">
    <source>
        <dbReference type="ARBA" id="ARBA00022917"/>
    </source>
</evidence>
<dbReference type="FunFam" id="3.30.980.10:FF:000004">
    <property type="entry name" value="Alanine--tRNA ligase, cytoplasmic"/>
    <property type="match status" value="1"/>
</dbReference>
<dbReference type="InterPro" id="IPR003156">
    <property type="entry name" value="DHHA1_dom"/>
</dbReference>
<dbReference type="GO" id="GO:0140096">
    <property type="term" value="F:catalytic activity, acting on a protein"/>
    <property type="evidence" value="ECO:0007669"/>
    <property type="project" value="UniProtKB-ARBA"/>
</dbReference>
<evidence type="ECO:0000256" key="8">
    <source>
        <dbReference type="ARBA" id="ARBA00022840"/>
    </source>
</evidence>